<dbReference type="SUPFAM" id="SSF49879">
    <property type="entry name" value="SMAD/FHA domain"/>
    <property type="match status" value="1"/>
</dbReference>
<keyword evidence="9" id="KW-1185">Reference proteome</keyword>
<feature type="compositionally biased region" description="Basic residues" evidence="7">
    <location>
        <begin position="788"/>
        <end position="799"/>
    </location>
</feature>
<feature type="compositionally biased region" description="Polar residues" evidence="7">
    <location>
        <begin position="714"/>
        <end position="724"/>
    </location>
</feature>
<feature type="compositionally biased region" description="Basic and acidic residues" evidence="7">
    <location>
        <begin position="1060"/>
        <end position="1074"/>
    </location>
</feature>
<feature type="compositionally biased region" description="Basic and acidic residues" evidence="7">
    <location>
        <begin position="167"/>
        <end position="181"/>
    </location>
</feature>
<feature type="compositionally biased region" description="Basic and acidic residues" evidence="7">
    <location>
        <begin position="392"/>
        <end position="409"/>
    </location>
</feature>
<evidence type="ECO:0000313" key="9">
    <source>
        <dbReference type="Proteomes" id="UP000504612"/>
    </source>
</evidence>
<evidence type="ECO:0000256" key="7">
    <source>
        <dbReference type="SAM" id="MobiDB-lite"/>
    </source>
</evidence>
<evidence type="ECO:0000256" key="3">
    <source>
        <dbReference type="ARBA" id="ARBA00022553"/>
    </source>
</evidence>
<dbReference type="GO" id="GO:0051983">
    <property type="term" value="P:regulation of chromosome segregation"/>
    <property type="evidence" value="ECO:0007669"/>
    <property type="project" value="TreeGrafter"/>
</dbReference>
<feature type="region of interest" description="Disordered" evidence="7">
    <location>
        <begin position="154"/>
        <end position="186"/>
    </location>
</feature>
<feature type="compositionally biased region" description="Polar residues" evidence="7">
    <location>
        <begin position="673"/>
        <end position="683"/>
    </location>
</feature>
<feature type="region of interest" description="Disordered" evidence="7">
    <location>
        <begin position="1831"/>
        <end position="1933"/>
    </location>
</feature>
<dbReference type="PANTHER" id="PTHR21603">
    <property type="entry name" value="ANTIGEN KI-67-LIKE PROTEIN"/>
    <property type="match status" value="1"/>
</dbReference>
<dbReference type="InterPro" id="IPR012568">
    <property type="entry name" value="KI67R"/>
</dbReference>
<keyword evidence="2" id="KW-1017">Isopeptide bond</keyword>
<dbReference type="Pfam" id="PF00498">
    <property type="entry name" value="FHA"/>
    <property type="match status" value="1"/>
</dbReference>
<feature type="region of interest" description="Disordered" evidence="7">
    <location>
        <begin position="714"/>
        <end position="744"/>
    </location>
</feature>
<dbReference type="Pfam" id="PF08065">
    <property type="entry name" value="KI67R"/>
    <property type="match status" value="1"/>
</dbReference>
<feature type="compositionally biased region" description="Polar residues" evidence="7">
    <location>
        <begin position="2290"/>
        <end position="2302"/>
    </location>
</feature>
<keyword evidence="6" id="KW-0131">Cell cycle</keyword>
<dbReference type="InterPro" id="IPR000253">
    <property type="entry name" value="FHA_dom"/>
</dbReference>
<feature type="region of interest" description="Disordered" evidence="7">
    <location>
        <begin position="1712"/>
        <end position="1814"/>
    </location>
</feature>
<feature type="compositionally biased region" description="Basic and acidic residues" evidence="7">
    <location>
        <begin position="1750"/>
        <end position="1763"/>
    </location>
</feature>
<name>A0A6J1U7X2_9SAUR</name>
<organism evidence="9 10">
    <name type="scientific">Notechis scutatus</name>
    <name type="common">mainland tiger snake</name>
    <dbReference type="NCBI Taxonomy" id="8663"/>
    <lineage>
        <taxon>Eukaryota</taxon>
        <taxon>Metazoa</taxon>
        <taxon>Chordata</taxon>
        <taxon>Craniata</taxon>
        <taxon>Vertebrata</taxon>
        <taxon>Euteleostomi</taxon>
        <taxon>Lepidosauria</taxon>
        <taxon>Squamata</taxon>
        <taxon>Bifurcata</taxon>
        <taxon>Unidentata</taxon>
        <taxon>Episquamata</taxon>
        <taxon>Toxicofera</taxon>
        <taxon>Serpentes</taxon>
        <taxon>Colubroidea</taxon>
        <taxon>Elapidae</taxon>
        <taxon>Hydrophiinae</taxon>
        <taxon>Notechis</taxon>
    </lineage>
</organism>
<feature type="region of interest" description="Disordered" evidence="7">
    <location>
        <begin position="1505"/>
        <end position="1527"/>
    </location>
</feature>
<gene>
    <name evidence="10" type="primary">LOC113414022</name>
</gene>
<feature type="compositionally biased region" description="Basic and acidic residues" evidence="7">
    <location>
        <begin position="1100"/>
        <end position="1114"/>
    </location>
</feature>
<dbReference type="GO" id="GO:0007088">
    <property type="term" value="P:regulation of mitotic nuclear division"/>
    <property type="evidence" value="ECO:0007669"/>
    <property type="project" value="TreeGrafter"/>
</dbReference>
<feature type="region of interest" description="Disordered" evidence="7">
    <location>
        <begin position="1049"/>
        <end position="1118"/>
    </location>
</feature>
<dbReference type="PROSITE" id="PS50006">
    <property type="entry name" value="FHA_DOMAIN"/>
    <property type="match status" value="1"/>
</dbReference>
<dbReference type="Gene3D" id="2.60.200.20">
    <property type="match status" value="1"/>
</dbReference>
<keyword evidence="3" id="KW-0597">Phosphoprotein</keyword>
<proteinExistence type="predicted"/>
<feature type="compositionally biased region" description="Low complexity" evidence="7">
    <location>
        <begin position="2018"/>
        <end position="2028"/>
    </location>
</feature>
<dbReference type="GeneID" id="113414022"/>
<dbReference type="SMART" id="SM01295">
    <property type="entry name" value="K167R"/>
    <property type="match status" value="2"/>
</dbReference>
<accession>A0A6J1U7X2</accession>
<feature type="domain" description="FHA" evidence="8">
    <location>
        <begin position="46"/>
        <end position="96"/>
    </location>
</feature>
<evidence type="ECO:0000256" key="5">
    <source>
        <dbReference type="ARBA" id="ARBA00023242"/>
    </source>
</evidence>
<evidence type="ECO:0000256" key="1">
    <source>
        <dbReference type="ARBA" id="ARBA00004123"/>
    </source>
</evidence>
<feature type="compositionally biased region" description="Basic and acidic residues" evidence="7">
    <location>
        <begin position="1979"/>
        <end position="1992"/>
    </location>
</feature>
<dbReference type="Proteomes" id="UP000504612">
    <property type="component" value="Unplaced"/>
</dbReference>
<dbReference type="CDD" id="cd22673">
    <property type="entry name" value="FHA_Ki67"/>
    <property type="match status" value="1"/>
</dbReference>
<evidence type="ECO:0000313" key="10">
    <source>
        <dbReference type="RefSeq" id="XP_026526480.1"/>
    </source>
</evidence>
<feature type="region of interest" description="Disordered" evidence="7">
    <location>
        <begin position="2018"/>
        <end position="2078"/>
    </location>
</feature>
<sequence length="2335" mass="261431">MQETSPASNSSRGKIYKLKMPFFGQIVVVKRNGTDGNHFPLTASSCLFGREKKCDIRIQLPQVSKEHCKIEVNENKEAVLFNLSSANPTQLNGNHFQDPTHLKHGDILTIIDRSFRFEYPPPPLPQKRLSRSQEKETLQILHVQHMQQMDLLHPQNSDYKSSPITGKKCETCSPRRNEKKLQKQYSDPPEFKYKMHSIEKANELSPFSKLYELMKHEDGTGNVKENTGNETLMEDVFRSRSRRSAVNRAKLTKVEQSEDSKIQRKHGGVASPIPTFEKKKSKKSSTQNCDMQQKQECEGANQSDFKNIEENELEKCAHFKANQQSAQHFPESCILSLDYTEKAKCLNKFNITDAFTSIENTLPKVKPSQESTQNYSSPCSRKPRRSSRSRRTGVERDSLNKMKSSEEMKECPVQVSGQEPESGILIENISSKTNENRELVTEAVLNLKDSEDGNSSTVFSSLHLNTSENCNNIELNKIISNEYSCTEAIDKESIIPADLSQTSEIMANEIPEKNLETKCPTNENKIGTENHEQNVNMKNDISTFSSSYESRVQTSAKVNAVSEMNVLCPLNKKSEAKKSPQRRRGTELDFLVQSLGKRKRVSFGGQLSPELFDKRLPPNSPLKKGAIPARLSMPFGNSPRAVLKKAAELSQSVIQGSFERKQYEKIVSRQADSHSAPQRQQCISDPHVANQPSESEETTTQEMHMNSLFSEVKKTVSSPTSSLRSKPCTPRRSSTRGKSGVMGTIHSKRRSGASEANLMVAKSWAEVVKQGIPKLQLKSASKQGFKTRSMKKVASKSSKKNSSLKTPKRKISGHFTTGHANSPAPIVIGKAHSGILNITAQVPKVVINYPLKKHCDLNESFTGLAEMFCSPPDGKQKSFIPETQISEINPSEVSEKKSVLDVNISSQRAHNQDIISPALEEVSQIPIHDNLVVSLNERNIMGMEEEKLQQESEPVRQLLEIKRLLKTTKERSEPAEVLSGVKRLLRTPKEKSESVEALSGVKRLLRTPKQKPDPVEALSGIKRLFKSPKKKSEPVEDLSGIKRLFKTPKEKSESVQALSGDKRLLRTPKQKSEPVEALSGVKSLLRTPKEKSESVQVLSGDKRLLRTPKQKSEPVEALSGVKSLLRTPKEKSESVEVLSGVKRLLRTPKQKPDPVEVLSGIKRLLETPEQKSEPVEVFSGIKVLKTPKQTMEPPADDIYTTSRLSTEEVLKDMIGSVTKNEAQIMEDTTINGITEEVKETVKPIEDRGNTQMMSPKQRFEPINNMVDSSQTLKASKPKSMPTDDYLRLQKFIIEPKESFIIPDIDYTGVKEMLDTENDKAKMPESLNFVEENGSYTSSRNKLESMENVPGSCEADLEKESRFPITKNNSSVPNHEGYVACNLFNELKTEFNKKTTRTISLSENYEPDGMSFKNEVNADFVKEATENSDALKTEKPEPLALGRTRRRKINDCSSAVYTKTIERPTKNRSTSANCEQISENFDSHTELKLLHKSESNFTIIETTKLSKRGRPKKQNVETNGNIGSNNISHTQKLEKPLKETAVEKHPVNRRKVATKRKGKMVTSMDLEENGPIQENENDLTAKTRLRSRNVKKSASDIKTTIAKGKANDTMSGEESNKRRKIAAIQSSPETLITTLNADEQGTQKSTMSKICKTEASENNLKAVGKKLVEKKKKVQFLLNDDFKASEEKCVLGYESNTHKEESQTENICNGIPKVPLESMQTPAEPSPPRIEKNLPSRGRGKKSVSNPSVESESKPASDGKDHDVIVSLKENQPRRGRGRRIDQVVLKSVPLENNISGDSTVNKCPSSQGGCSLPQAQNENFEESEMLPLENVQTCEGHIPPKRIVKENPPRRGRSKQVNETSGNEADVQGPNIGQEDNQSKKARGKRNTQESCSLKSQRTVKENPPKRGRHKKSISDVISTDSNSTHINPIIGENKNDKDAFLAKEDQSKVSRRTRNTLIFQKILSPVKNDTCHLLSSNRGEHSDEQPNEDLKTANNANENFTYKCRKRKAVHEISANSISSNNDIQQNGKKDSKAVSKQNTSRSKRKQLAPCGMSAESNDELRISSRKSPLVTDNLGPLENSFEKKHQLKQRQETNIASLVPPSLNMSITLSSNENQSGNCKESVGKGKLAKLSGTYNIITRSLRGKRIILKEEFVHEIQNKDLQKTAKATLINQRRGRRKINKLEATVSPSPKEKCTLSAGSNNFPNEQILNNVSNKKVSLMGKAPKFLEIKTMTQNINQNDSSNYDQNKNVKHSNMLVQKGSSEHAKRKQINNSETIITANMVKNVTPESKSTVSKTVQTRGKKKMKEENTTLMTELPKETEGRTRASKRIRK</sequence>
<feature type="compositionally biased region" description="Polar residues" evidence="7">
    <location>
        <begin position="1790"/>
        <end position="1814"/>
    </location>
</feature>
<feature type="compositionally biased region" description="Polar residues" evidence="7">
    <location>
        <begin position="1515"/>
        <end position="1527"/>
    </location>
</feature>
<feature type="compositionally biased region" description="Polar residues" evidence="7">
    <location>
        <begin position="286"/>
        <end position="301"/>
    </location>
</feature>
<evidence type="ECO:0000259" key="8">
    <source>
        <dbReference type="PROSITE" id="PS50006"/>
    </source>
</evidence>
<evidence type="ECO:0000256" key="2">
    <source>
        <dbReference type="ARBA" id="ARBA00022499"/>
    </source>
</evidence>
<protein>
    <submittedName>
        <fullName evidence="10">Proliferation marker protein Ki-67-like isoform X1</fullName>
    </submittedName>
</protein>
<feature type="compositionally biased region" description="Basic residues" evidence="7">
    <location>
        <begin position="381"/>
        <end position="391"/>
    </location>
</feature>
<feature type="region of interest" description="Disordered" evidence="7">
    <location>
        <begin position="2290"/>
        <end position="2335"/>
    </location>
</feature>
<dbReference type="KEGG" id="nss:113414022"/>
<evidence type="ECO:0000256" key="6">
    <source>
        <dbReference type="ARBA" id="ARBA00023306"/>
    </source>
</evidence>
<feature type="compositionally biased region" description="Polar residues" evidence="7">
    <location>
        <begin position="154"/>
        <end position="164"/>
    </location>
</feature>
<reference evidence="10" key="1">
    <citation type="submission" date="2025-08" db="UniProtKB">
        <authorList>
            <consortium name="RefSeq"/>
        </authorList>
    </citation>
    <scope>IDENTIFICATION</scope>
</reference>
<dbReference type="SMART" id="SM00240">
    <property type="entry name" value="FHA"/>
    <property type="match status" value="1"/>
</dbReference>
<comment type="subcellular location">
    <subcellularLocation>
        <location evidence="1">Nucleus</location>
    </subcellularLocation>
</comment>
<feature type="compositionally biased region" description="Polar residues" evidence="7">
    <location>
        <begin position="1916"/>
        <end position="1927"/>
    </location>
</feature>
<feature type="region of interest" description="Disordered" evidence="7">
    <location>
        <begin position="1974"/>
        <end position="1996"/>
    </location>
</feature>
<dbReference type="InterPro" id="IPR008984">
    <property type="entry name" value="SMAD_FHA_dom_sf"/>
</dbReference>
<dbReference type="GO" id="GO:0005694">
    <property type="term" value="C:chromosome"/>
    <property type="evidence" value="ECO:0007669"/>
    <property type="project" value="TreeGrafter"/>
</dbReference>
<keyword evidence="5" id="KW-0539">Nucleus</keyword>
<dbReference type="GO" id="GO:0005634">
    <property type="term" value="C:nucleus"/>
    <property type="evidence" value="ECO:0007669"/>
    <property type="project" value="UniProtKB-SubCell"/>
</dbReference>
<keyword evidence="4" id="KW-0832">Ubl conjugation</keyword>
<feature type="region of interest" description="Disordered" evidence="7">
    <location>
        <begin position="363"/>
        <end position="409"/>
    </location>
</feature>
<feature type="region of interest" description="Disordered" evidence="7">
    <location>
        <begin position="255"/>
        <end position="301"/>
    </location>
</feature>
<feature type="region of interest" description="Disordered" evidence="7">
    <location>
        <begin position="665"/>
        <end position="702"/>
    </location>
</feature>
<dbReference type="RefSeq" id="XP_026526480.1">
    <property type="nucleotide sequence ID" value="XM_026670695.1"/>
</dbReference>
<feature type="region of interest" description="Disordered" evidence="7">
    <location>
        <begin position="779"/>
        <end position="822"/>
    </location>
</feature>
<dbReference type="InterPro" id="IPR029334">
    <property type="entry name" value="PP1-bd"/>
</dbReference>
<dbReference type="PANTHER" id="PTHR21603:SF17">
    <property type="entry name" value="PROLIFERATION MARKER PROTEIN KI-67"/>
    <property type="match status" value="1"/>
</dbReference>
<evidence type="ECO:0000256" key="4">
    <source>
        <dbReference type="ARBA" id="ARBA00022843"/>
    </source>
</evidence>
<dbReference type="Pfam" id="PF15276">
    <property type="entry name" value="PP1_bind"/>
    <property type="match status" value="1"/>
</dbReference>